<proteinExistence type="predicted"/>
<dbReference type="RefSeq" id="WP_144874841.1">
    <property type="nucleotide sequence ID" value="NZ_LR214132.1"/>
</dbReference>
<evidence type="ECO:0000313" key="3">
    <source>
        <dbReference type="EMBL" id="VEP15998.1"/>
    </source>
</evidence>
<evidence type="ECO:0000256" key="2">
    <source>
        <dbReference type="SAM" id="Phobius"/>
    </source>
</evidence>
<gene>
    <name evidence="3" type="ORF">H1P_3960003</name>
</gene>
<accession>A0A563VX11</accession>
<dbReference type="InterPro" id="IPR021511">
    <property type="entry name" value="DUF3172"/>
</dbReference>
<feature type="region of interest" description="Disordered" evidence="1">
    <location>
        <begin position="1"/>
        <end position="41"/>
    </location>
</feature>
<name>A0A563VX11_9CYAN</name>
<sequence length="199" mass="21971">MARKNRYDYDRSGRDSGAKSNRDRSYGSESRNSPPSGGGKNPFNPAKAAILASVFILGIVVGIALNFSNNSNLDTVDSRFEIDQQAPNAQLCQQFGASAIVSDMRIYLTLNPFNVFVTQPIMEPGCVLRQNNWSLLEKQNLVSNEQVRDCKRRMNTFGFTGVLEGKPKINCIYQNDSMGNLFLNKSGGNSGARPESDNF</sequence>
<dbReference type="AlphaFoldDB" id="A0A563VX11"/>
<organism evidence="3 4">
    <name type="scientific">Hyella patelloides LEGE 07179</name>
    <dbReference type="NCBI Taxonomy" id="945734"/>
    <lineage>
        <taxon>Bacteria</taxon>
        <taxon>Bacillati</taxon>
        <taxon>Cyanobacteriota</taxon>
        <taxon>Cyanophyceae</taxon>
        <taxon>Pleurocapsales</taxon>
        <taxon>Hyellaceae</taxon>
        <taxon>Hyella</taxon>
    </lineage>
</organism>
<dbReference type="Proteomes" id="UP000320055">
    <property type="component" value="Unassembled WGS sequence"/>
</dbReference>
<evidence type="ECO:0000313" key="4">
    <source>
        <dbReference type="Proteomes" id="UP000320055"/>
    </source>
</evidence>
<evidence type="ECO:0008006" key="5">
    <source>
        <dbReference type="Google" id="ProtNLM"/>
    </source>
</evidence>
<keyword evidence="2" id="KW-0812">Transmembrane</keyword>
<reference evidence="3 4" key="1">
    <citation type="submission" date="2019-01" db="EMBL/GenBank/DDBJ databases">
        <authorList>
            <person name="Brito A."/>
        </authorList>
    </citation>
    <scope>NUCLEOTIDE SEQUENCE [LARGE SCALE GENOMIC DNA]</scope>
    <source>
        <strain evidence="3">1</strain>
    </source>
</reference>
<feature type="compositionally biased region" description="Basic and acidic residues" evidence="1">
    <location>
        <begin position="1"/>
        <end position="26"/>
    </location>
</feature>
<protein>
    <recommendedName>
        <fullName evidence="5">DUF3172 domain-containing protein</fullName>
    </recommendedName>
</protein>
<dbReference type="EMBL" id="CAACVJ010000330">
    <property type="protein sequence ID" value="VEP15998.1"/>
    <property type="molecule type" value="Genomic_DNA"/>
</dbReference>
<keyword evidence="2" id="KW-0472">Membrane</keyword>
<keyword evidence="2" id="KW-1133">Transmembrane helix</keyword>
<dbReference type="OrthoDB" id="455197at2"/>
<feature type="transmembrane region" description="Helical" evidence="2">
    <location>
        <begin position="48"/>
        <end position="67"/>
    </location>
</feature>
<keyword evidence="4" id="KW-1185">Reference proteome</keyword>
<dbReference type="Pfam" id="PF11371">
    <property type="entry name" value="DUF3172"/>
    <property type="match status" value="1"/>
</dbReference>
<evidence type="ECO:0000256" key="1">
    <source>
        <dbReference type="SAM" id="MobiDB-lite"/>
    </source>
</evidence>